<evidence type="ECO:0000256" key="3">
    <source>
        <dbReference type="ARBA" id="ARBA00023239"/>
    </source>
</evidence>
<evidence type="ECO:0000259" key="4">
    <source>
        <dbReference type="Pfam" id="PF02775"/>
    </source>
</evidence>
<dbReference type="Gene3D" id="3.40.50.970">
    <property type="match status" value="2"/>
</dbReference>
<evidence type="ECO:0000313" key="6">
    <source>
        <dbReference type="EMBL" id="OHA67045.1"/>
    </source>
</evidence>
<accession>A0A1G2R2G1</accession>
<comment type="caution">
    <text evidence="6">The sequence shown here is derived from an EMBL/GenBank/DDBJ whole genome shotgun (WGS) entry which is preliminary data.</text>
</comment>
<evidence type="ECO:0000313" key="7">
    <source>
        <dbReference type="Proteomes" id="UP000178092"/>
    </source>
</evidence>
<keyword evidence="1" id="KW-0210">Decarboxylase</keyword>
<keyword evidence="2" id="KW-0786">Thiamine pyrophosphate</keyword>
<dbReference type="InterPro" id="IPR029061">
    <property type="entry name" value="THDP-binding"/>
</dbReference>
<reference evidence="6 7" key="1">
    <citation type="journal article" date="2016" name="Nat. Commun.">
        <title>Thousands of microbial genomes shed light on interconnected biogeochemical processes in an aquifer system.</title>
        <authorList>
            <person name="Anantharaman K."/>
            <person name="Brown C.T."/>
            <person name="Hug L.A."/>
            <person name="Sharon I."/>
            <person name="Castelle C.J."/>
            <person name="Probst A.J."/>
            <person name="Thomas B.C."/>
            <person name="Singh A."/>
            <person name="Wilkins M.J."/>
            <person name="Karaoz U."/>
            <person name="Brodie E.L."/>
            <person name="Williams K.H."/>
            <person name="Hubbard S.S."/>
            <person name="Banfield J.F."/>
        </authorList>
    </citation>
    <scope>NUCLEOTIDE SEQUENCE [LARGE SCALE GENOMIC DNA]</scope>
</reference>
<sequence length="380" mass="42298">MIQSKELFEVLKQQDLSFITGVPCSTYRDFLIYVNNHEEEITHIRATSEGESIGIAAGYYLATQKVPLVYMQNSGLGNAINPLTSLMDKEVYSIPALLFVSWRAEPGQHDEPQHKKMGRIMCDMLDVLEIPHEMADSNLFYLARQIKKMKEKALQERMPVALIFRQGILAKDQVAPEEKQYMTREEVLETLLAKIGKNIVVSTTGKASREIYEIREKSGEGHQFDFLTVGSLGCASSIGLGIAKSQSKNVYIIDGDGSLLMKMGTLATIGNYKPKNLAHILIDNGVHESTGGQPTVSRTVHWEGIFQAVGYQSVMTVETRDELGSLKLDQINGPLAVVIRVSPGSRDNLGRPATTPAQNKEGFMEFLFAQKEDRNLTKEQ</sequence>
<keyword evidence="3" id="KW-0456">Lyase</keyword>
<dbReference type="AlphaFoldDB" id="A0A1G2R2G1"/>
<dbReference type="EMBL" id="MHTV01000017">
    <property type="protein sequence ID" value="OHA67045.1"/>
    <property type="molecule type" value="Genomic_DNA"/>
</dbReference>
<dbReference type="PANTHER" id="PTHR42818">
    <property type="entry name" value="SULFOPYRUVATE DECARBOXYLASE SUBUNIT ALPHA"/>
    <property type="match status" value="1"/>
</dbReference>
<evidence type="ECO:0000256" key="2">
    <source>
        <dbReference type="ARBA" id="ARBA00023052"/>
    </source>
</evidence>
<name>A0A1G2R2G1_9BACT</name>
<organism evidence="6 7">
    <name type="scientific">Candidatus Wildermuthbacteria bacterium RIFCSPHIGHO2_02_FULL_45_25</name>
    <dbReference type="NCBI Taxonomy" id="1802450"/>
    <lineage>
        <taxon>Bacteria</taxon>
        <taxon>Candidatus Wildermuthiibacteriota</taxon>
    </lineage>
</organism>
<dbReference type="InterPro" id="IPR011766">
    <property type="entry name" value="TPP_enzyme_TPP-bd"/>
</dbReference>
<dbReference type="SUPFAM" id="SSF52518">
    <property type="entry name" value="Thiamin diphosphate-binding fold (THDP-binding)"/>
    <property type="match status" value="2"/>
</dbReference>
<feature type="domain" description="Thiamine pyrophosphate enzyme N-terminal TPP-binding" evidence="5">
    <location>
        <begin position="7"/>
        <end position="114"/>
    </location>
</feature>
<dbReference type="Pfam" id="PF02775">
    <property type="entry name" value="TPP_enzyme_C"/>
    <property type="match status" value="1"/>
</dbReference>
<dbReference type="GO" id="GO:0030976">
    <property type="term" value="F:thiamine pyrophosphate binding"/>
    <property type="evidence" value="ECO:0007669"/>
    <property type="project" value="InterPro"/>
</dbReference>
<dbReference type="InterPro" id="IPR012001">
    <property type="entry name" value="Thiamin_PyroP_enz_TPP-bd_dom"/>
</dbReference>
<evidence type="ECO:0000259" key="5">
    <source>
        <dbReference type="Pfam" id="PF02776"/>
    </source>
</evidence>
<dbReference type="GO" id="GO:0033980">
    <property type="term" value="F:phosphonopyruvate decarboxylase activity"/>
    <property type="evidence" value="ECO:0007669"/>
    <property type="project" value="InterPro"/>
</dbReference>
<gene>
    <name evidence="6" type="ORF">A3C04_03925</name>
</gene>
<proteinExistence type="predicted"/>
<dbReference type="Proteomes" id="UP000178092">
    <property type="component" value="Unassembled WGS sequence"/>
</dbReference>
<protein>
    <submittedName>
        <fullName evidence="6">Phosphonopyruvate decarboxylase</fullName>
    </submittedName>
</protein>
<feature type="domain" description="Thiamine pyrophosphate enzyme TPP-binding" evidence="4">
    <location>
        <begin position="217"/>
        <end position="323"/>
    </location>
</feature>
<dbReference type="GO" id="GO:0032923">
    <property type="term" value="P:organic phosphonate biosynthetic process"/>
    <property type="evidence" value="ECO:0007669"/>
    <property type="project" value="InterPro"/>
</dbReference>
<evidence type="ECO:0000256" key="1">
    <source>
        <dbReference type="ARBA" id="ARBA00022793"/>
    </source>
</evidence>
<dbReference type="CDD" id="cd07035">
    <property type="entry name" value="TPP_PYR_POX_like"/>
    <property type="match status" value="1"/>
</dbReference>
<dbReference type="Pfam" id="PF02776">
    <property type="entry name" value="TPP_enzyme_N"/>
    <property type="match status" value="1"/>
</dbReference>
<dbReference type="InterPro" id="IPR051818">
    <property type="entry name" value="TPP_dependent_decarboxylase"/>
</dbReference>
<keyword evidence="6" id="KW-0670">Pyruvate</keyword>
<dbReference type="PANTHER" id="PTHR42818:SF1">
    <property type="entry name" value="SULFOPYRUVATE DECARBOXYLASE"/>
    <property type="match status" value="1"/>
</dbReference>
<dbReference type="NCBIfam" id="TIGR03297">
    <property type="entry name" value="Ppyr-DeCO2ase"/>
    <property type="match status" value="1"/>
</dbReference>
<dbReference type="InterPro" id="IPR017684">
    <property type="entry name" value="Phosphono-pyrv_decarboxylase"/>
</dbReference>
<dbReference type="CDD" id="cd03371">
    <property type="entry name" value="TPP_PpyrDC"/>
    <property type="match status" value="1"/>
</dbReference>